<evidence type="ECO:0000256" key="1">
    <source>
        <dbReference type="SAM" id="Phobius"/>
    </source>
</evidence>
<name>A0A9P6I170_9PEZI</name>
<dbReference type="RefSeq" id="XP_038742442.1">
    <property type="nucleotide sequence ID" value="XM_038892206.1"/>
</dbReference>
<keyword evidence="1" id="KW-0472">Membrane</keyword>
<feature type="transmembrane region" description="Helical" evidence="1">
    <location>
        <begin position="107"/>
        <end position="129"/>
    </location>
</feature>
<dbReference type="AlphaFoldDB" id="A0A9P6I170"/>
<feature type="transmembrane region" description="Helical" evidence="1">
    <location>
        <begin position="35"/>
        <end position="56"/>
    </location>
</feature>
<gene>
    <name evidence="2" type="ORF">CkaCkLH20_09491</name>
</gene>
<proteinExistence type="predicted"/>
<dbReference type="EMBL" id="JAATWM020000034">
    <property type="protein sequence ID" value="KAF9872981.1"/>
    <property type="molecule type" value="Genomic_DNA"/>
</dbReference>
<reference evidence="2" key="2">
    <citation type="submission" date="2020-11" db="EMBL/GenBank/DDBJ databases">
        <title>Whole genome sequencing of Colletotrichum sp.</title>
        <authorList>
            <person name="Li H."/>
        </authorList>
    </citation>
    <scope>NUCLEOTIDE SEQUENCE</scope>
    <source>
        <strain evidence="2">CkLH20</strain>
    </source>
</reference>
<organism evidence="2 3">
    <name type="scientific">Colletotrichum karsti</name>
    <dbReference type="NCBI Taxonomy" id="1095194"/>
    <lineage>
        <taxon>Eukaryota</taxon>
        <taxon>Fungi</taxon>
        <taxon>Dikarya</taxon>
        <taxon>Ascomycota</taxon>
        <taxon>Pezizomycotina</taxon>
        <taxon>Sordariomycetes</taxon>
        <taxon>Hypocreomycetidae</taxon>
        <taxon>Glomerellales</taxon>
        <taxon>Glomerellaceae</taxon>
        <taxon>Colletotrichum</taxon>
        <taxon>Colletotrichum boninense species complex</taxon>
    </lineage>
</organism>
<accession>A0A9P6I170</accession>
<keyword evidence="1" id="KW-0812">Transmembrane</keyword>
<dbReference type="GeneID" id="62165280"/>
<dbReference type="Proteomes" id="UP000781932">
    <property type="component" value="Unassembled WGS sequence"/>
</dbReference>
<keyword evidence="3" id="KW-1185">Reference proteome</keyword>
<comment type="caution">
    <text evidence="2">The sequence shown here is derived from an EMBL/GenBank/DDBJ whole genome shotgun (WGS) entry which is preliminary data.</text>
</comment>
<evidence type="ECO:0000313" key="3">
    <source>
        <dbReference type="Proteomes" id="UP000781932"/>
    </source>
</evidence>
<evidence type="ECO:0000313" key="2">
    <source>
        <dbReference type="EMBL" id="KAF9872981.1"/>
    </source>
</evidence>
<protein>
    <submittedName>
        <fullName evidence="2">Uncharacterized protein</fullName>
    </submittedName>
</protein>
<sequence>MSLCQTLGTLILITGLASGAVLSLLFSLSPPRQTAVIALSLLFFFAHSGSLVFFLFNPSVKPLPHRAGKSVFSYCFAWITFQIAGFACMQHGRWRHDLPGYLAGWAVAWEVLSVSTMAFFTGAVFLVFLRRACVREHLEAVRRSRVARCCHTRDEEMAYVEHIEFSPPPPVYKPMPYLESYELKH</sequence>
<feature type="transmembrane region" description="Helical" evidence="1">
    <location>
        <begin position="68"/>
        <end position="87"/>
    </location>
</feature>
<keyword evidence="1" id="KW-1133">Transmembrane helix</keyword>
<reference evidence="2" key="1">
    <citation type="submission" date="2020-03" db="EMBL/GenBank/DDBJ databases">
        <authorList>
            <person name="He L."/>
        </authorList>
    </citation>
    <scope>NUCLEOTIDE SEQUENCE</scope>
    <source>
        <strain evidence="2">CkLH20</strain>
    </source>
</reference>